<sequence>MSLNRPLGQCIRHTRHERLLHVPYRTFATTTEPPSTPEASPPPTPPSSDATPTHRYNPNLVHTPRMEKKLLAAQNQYPIGSRRRRAALATSTNIPFSQLPYQCFQEARKVLRHDRTEKVKEIEGMRQRITRLEARAGEGVESEAERKQREHRLRGMRKRLDDWKILADVNDPLVKKKFEDGMGDMNKPIYRHLSDLQWRSYKRRVLMQRITQMNVVPDVLQSIDPTYSTEIRFSDFHKVPHGEFVHSLFSEKPPVLTIQPYNQGERLVTISIVNPDVPNVGRDAFDYRCHFLACNVKVSPTNTTIDLAKLDPETQILQEWLPPHVQKGLPYQRHAIFTLEQDPATLNTVSASSAGTLDLSAMKTHEPKWAERDNFILRSFVDKLRLKPVGVDLFRAKFDDGTSEVMQRAGVMGGDVEFRRKRVEPLPYQRLKGSRFR</sequence>
<dbReference type="GO" id="GO:0005840">
    <property type="term" value="C:ribosome"/>
    <property type="evidence" value="ECO:0007669"/>
    <property type="project" value="UniProtKB-KW"/>
</dbReference>
<reference evidence="2" key="1">
    <citation type="submission" date="2023-04" db="EMBL/GenBank/DDBJ databases">
        <title>Black Yeasts Isolated from many extreme environments.</title>
        <authorList>
            <person name="Coleine C."/>
            <person name="Stajich J.E."/>
            <person name="Selbmann L."/>
        </authorList>
    </citation>
    <scope>NUCLEOTIDE SEQUENCE</scope>
    <source>
        <strain evidence="2">CCFEE 5312</strain>
    </source>
</reference>
<organism evidence="2 3">
    <name type="scientific">Extremus antarcticus</name>
    <dbReference type="NCBI Taxonomy" id="702011"/>
    <lineage>
        <taxon>Eukaryota</taxon>
        <taxon>Fungi</taxon>
        <taxon>Dikarya</taxon>
        <taxon>Ascomycota</taxon>
        <taxon>Pezizomycotina</taxon>
        <taxon>Dothideomycetes</taxon>
        <taxon>Dothideomycetidae</taxon>
        <taxon>Mycosphaerellales</taxon>
        <taxon>Extremaceae</taxon>
        <taxon>Extremus</taxon>
    </lineage>
</organism>
<dbReference type="EMBL" id="JAWDJX010000179">
    <property type="protein sequence ID" value="KAK3045643.1"/>
    <property type="molecule type" value="Genomic_DNA"/>
</dbReference>
<comment type="caution">
    <text evidence="2">The sequence shown here is derived from an EMBL/GenBank/DDBJ whole genome shotgun (WGS) entry which is preliminary data.</text>
</comment>
<dbReference type="Gene3D" id="3.90.280.10">
    <property type="entry name" value="PEBP-like"/>
    <property type="match status" value="1"/>
</dbReference>
<protein>
    <submittedName>
        <fullName evidence="2">Mitochondrial 54S ribosomal protein YmL35</fullName>
    </submittedName>
</protein>
<dbReference type="AlphaFoldDB" id="A0AAJ0G8Z5"/>
<evidence type="ECO:0000256" key="1">
    <source>
        <dbReference type="SAM" id="MobiDB-lite"/>
    </source>
</evidence>
<keyword evidence="2" id="KW-0689">Ribosomal protein</keyword>
<evidence type="ECO:0000313" key="2">
    <source>
        <dbReference type="EMBL" id="KAK3045643.1"/>
    </source>
</evidence>
<proteinExistence type="predicted"/>
<keyword evidence="3" id="KW-1185">Reference proteome</keyword>
<evidence type="ECO:0000313" key="3">
    <source>
        <dbReference type="Proteomes" id="UP001271007"/>
    </source>
</evidence>
<feature type="compositionally biased region" description="Pro residues" evidence="1">
    <location>
        <begin position="34"/>
        <end position="46"/>
    </location>
</feature>
<name>A0AAJ0G8Z5_9PEZI</name>
<dbReference type="SUPFAM" id="SSF49777">
    <property type="entry name" value="PEBP-like"/>
    <property type="match status" value="1"/>
</dbReference>
<dbReference type="Gene3D" id="1.20.58.1180">
    <property type="match status" value="1"/>
</dbReference>
<dbReference type="PANTHER" id="PTHR11362">
    <property type="entry name" value="PHOSPHATIDYLETHANOLAMINE-BINDING PROTEIN"/>
    <property type="match status" value="1"/>
</dbReference>
<dbReference type="InterPro" id="IPR036610">
    <property type="entry name" value="PEBP-like_sf"/>
</dbReference>
<dbReference type="CDD" id="cd00866">
    <property type="entry name" value="PEBP_euk"/>
    <property type="match status" value="1"/>
</dbReference>
<accession>A0AAJ0G8Z5</accession>
<dbReference type="InterPro" id="IPR035810">
    <property type="entry name" value="PEBP_euk"/>
</dbReference>
<keyword evidence="2" id="KW-0687">Ribonucleoprotein</keyword>
<dbReference type="Proteomes" id="UP001271007">
    <property type="component" value="Unassembled WGS sequence"/>
</dbReference>
<gene>
    <name evidence="2" type="primary">MRPL35</name>
    <name evidence="2" type="ORF">LTR09_012797</name>
</gene>
<feature type="region of interest" description="Disordered" evidence="1">
    <location>
        <begin position="23"/>
        <end position="60"/>
    </location>
</feature>
<dbReference type="PANTHER" id="PTHR11362:SF82">
    <property type="entry name" value="PHOSPHATIDYLETHANOLAMINE-BINDING PROTEIN 4"/>
    <property type="match status" value="1"/>
</dbReference>